<feature type="transmembrane region" description="Helical" evidence="1">
    <location>
        <begin position="382"/>
        <end position="402"/>
    </location>
</feature>
<dbReference type="EMBL" id="JYDO01000244">
    <property type="protein sequence ID" value="KRZ66425.1"/>
    <property type="molecule type" value="Genomic_DNA"/>
</dbReference>
<accession>A0A0V1M406</accession>
<feature type="transmembrane region" description="Helical" evidence="1">
    <location>
        <begin position="84"/>
        <end position="106"/>
    </location>
</feature>
<keyword evidence="3" id="KW-1185">Reference proteome</keyword>
<evidence type="ECO:0000256" key="1">
    <source>
        <dbReference type="SAM" id="Phobius"/>
    </source>
</evidence>
<dbReference type="Proteomes" id="UP000054843">
    <property type="component" value="Unassembled WGS sequence"/>
</dbReference>
<protein>
    <submittedName>
        <fullName evidence="2">Uncharacterized protein</fullName>
    </submittedName>
</protein>
<keyword evidence="1" id="KW-0472">Membrane</keyword>
<feature type="transmembrane region" description="Helical" evidence="1">
    <location>
        <begin position="126"/>
        <end position="143"/>
    </location>
</feature>
<sequence>MHSHVVTSGTSSRSFVSSLEWEGMKFCVFIHKGSQAAHMRRVYNMAAPQRSLALPYVAPYYHFSVYRTGQQLTHDATISRNASWLIKTCTAVGNACWRVTMLWVFVHRGSNLAQERRVYKLGGPQSGGGLLVLYVFIFVYLSVSSATGYSAHRRCIEGCHNALNQCRQRISGRKCYPRKTANVIYLLSQTGQRLFANGQPHLPKLAAALAPYLIITRRLAAAGVQAQLPVKEAPLGVADFTRFFSSLLYNGLMVAKSCCSACRRMSAGDLKCQWSLKLPLDSSKQWSLSSCCSDAVVSVHLKVQRRCHEKEMKPAVPPLLQPNPQKMSITVLQKFGRWFAFVGAKKLHNQWLYPFVFFCCMAATKEVSDLACRVLTSLRNDILLNTNATAIMGWMVAFMPYFHRPILMAVYLTLKLDLRAVGSLSICFGVTTLKLEGTALEYVYRSYIQPYIVQLSLAFQHNHVMDSLFAIQNLSSGSERVLPCSGKPMHWIFVHRGSDLAQERRVNKLGAPQVDCMGRPRKDEALTFHVAQQNVCKRALKKVKWWSASSVRLHLRRWLEECQNALNHCQPRISGRKCDPGDLQTQFSCCHKHLPPLAAGSAANLIIIRRVAAAGLQAPFQVKEAPLGVADFTRFLSRLLYNGLMVAKSCCSACRRMSAGDLKCQWSLKLPLDSSKQWSLSSCCSSTVNVTIFAECVNLLSAVQRRCHEKEMKPAVPPLLQPNPQKMSITVLQKFGRWFAFVGAKKLHNQWLYPFVFFCCMAATKEVSDLACRVLTSLRNDILLNTNATAIMGWMVDFMPYFYRPILMAVHLNLKLDLRAVGLLVFLVYLPIDSNLSVD</sequence>
<name>A0A0V1M406_9BILA</name>
<proteinExistence type="predicted"/>
<evidence type="ECO:0000313" key="3">
    <source>
        <dbReference type="Proteomes" id="UP000054843"/>
    </source>
</evidence>
<comment type="caution">
    <text evidence="2">The sequence shown here is derived from an EMBL/GenBank/DDBJ whole genome shotgun (WGS) entry which is preliminary data.</text>
</comment>
<keyword evidence="1" id="KW-1133">Transmembrane helix</keyword>
<organism evidence="2 3">
    <name type="scientific">Trichinella papuae</name>
    <dbReference type="NCBI Taxonomy" id="268474"/>
    <lineage>
        <taxon>Eukaryota</taxon>
        <taxon>Metazoa</taxon>
        <taxon>Ecdysozoa</taxon>
        <taxon>Nematoda</taxon>
        <taxon>Enoplea</taxon>
        <taxon>Dorylaimia</taxon>
        <taxon>Trichinellida</taxon>
        <taxon>Trichinellidae</taxon>
        <taxon>Trichinella</taxon>
    </lineage>
</organism>
<keyword evidence="1" id="KW-0812">Transmembrane</keyword>
<gene>
    <name evidence="2" type="ORF">T10_6861</name>
</gene>
<dbReference type="AlphaFoldDB" id="A0A0V1M406"/>
<evidence type="ECO:0000313" key="2">
    <source>
        <dbReference type="EMBL" id="KRZ66425.1"/>
    </source>
</evidence>
<reference evidence="2 3" key="1">
    <citation type="submission" date="2015-01" db="EMBL/GenBank/DDBJ databases">
        <title>Evolution of Trichinella species and genotypes.</title>
        <authorList>
            <person name="Korhonen P.K."/>
            <person name="Edoardo P."/>
            <person name="Giuseppe L.R."/>
            <person name="Gasser R.B."/>
        </authorList>
    </citation>
    <scope>NUCLEOTIDE SEQUENCE [LARGE SCALE GENOMIC DNA]</scope>
    <source>
        <strain evidence="2">ISS1980</strain>
    </source>
</reference>